<feature type="transmembrane region" description="Helical" evidence="6">
    <location>
        <begin position="126"/>
        <end position="142"/>
    </location>
</feature>
<dbReference type="GO" id="GO:0005886">
    <property type="term" value="C:plasma membrane"/>
    <property type="evidence" value="ECO:0007669"/>
    <property type="project" value="UniProtKB-SubCell"/>
</dbReference>
<dbReference type="RefSeq" id="WP_067017775.1">
    <property type="nucleotide sequence ID" value="NZ_FLOB01000007.1"/>
</dbReference>
<dbReference type="EMBL" id="FLOB01000007">
    <property type="protein sequence ID" value="SBS34141.1"/>
    <property type="molecule type" value="Genomic_DNA"/>
</dbReference>
<dbReference type="NCBIfam" id="NF033808">
    <property type="entry name" value="copper_CopD"/>
    <property type="match status" value="1"/>
</dbReference>
<keyword evidence="2 6" id="KW-1003">Cell membrane</keyword>
<dbReference type="OrthoDB" id="7032707at2"/>
<accession>A0A1A8TNB6</accession>
<evidence type="ECO:0000313" key="9">
    <source>
        <dbReference type="Proteomes" id="UP000092544"/>
    </source>
</evidence>
<feature type="transmembrane region" description="Helical" evidence="6">
    <location>
        <begin position="96"/>
        <end position="114"/>
    </location>
</feature>
<dbReference type="AlphaFoldDB" id="A0A1A8TNB6"/>
<comment type="subcellular location">
    <subcellularLocation>
        <location evidence="6">Cell inner membrane</location>
        <topology evidence="6">Multi-pass membrane protein</topology>
    </subcellularLocation>
    <subcellularLocation>
        <location evidence="1">Cell membrane</location>
        <topology evidence="1">Multi-pass membrane protein</topology>
    </subcellularLocation>
</comment>
<feature type="transmembrane region" description="Helical" evidence="6">
    <location>
        <begin position="203"/>
        <end position="229"/>
    </location>
</feature>
<sequence>MDLTVHLALVTNRFLLESVGSLFWGMLFYPILFLQKEVAQTLLVSISKFITPCVWVLFVCVLLTLPINVAMIGDGWSDVFSGSLWWPVVTETSAGLAWQISLIGGCILLLSNFFASNSKMVQKYKMFLLLLGGGLILVSFSFTGHAQMNEGWRGVVHQLSDILHVFAGASWVGGLFALYFVFKVLSDTENSLFLIKAVQRFSRLGMVSVSIIVCSGMINTLLILGHLPFGLQNTYQAMLTGKILLVALMIGLAIRNRVVLAPMLGQSALRQGGIASLKKAIMLELGFGILVILAVAIFGVLDPHAGDF</sequence>
<dbReference type="Proteomes" id="UP000092544">
    <property type="component" value="Unassembled WGS sequence"/>
</dbReference>
<reference evidence="8 9" key="1">
    <citation type="submission" date="2016-06" db="EMBL/GenBank/DDBJ databases">
        <authorList>
            <person name="Kjaerup R.B."/>
            <person name="Dalgaard T.S."/>
            <person name="Juul-Madsen H.R."/>
        </authorList>
    </citation>
    <scope>NUCLEOTIDE SEQUENCE [LARGE SCALE GENOMIC DNA]</scope>
    <source>
        <strain evidence="8 9">CECT 8886</strain>
    </source>
</reference>
<dbReference type="InterPro" id="IPR008457">
    <property type="entry name" value="Cu-R_CopD_dom"/>
</dbReference>
<evidence type="ECO:0000256" key="6">
    <source>
        <dbReference type="RuleBase" id="RU369037"/>
    </source>
</evidence>
<dbReference type="GO" id="GO:0006825">
    <property type="term" value="P:copper ion transport"/>
    <property type="evidence" value="ECO:0007669"/>
    <property type="project" value="InterPro"/>
</dbReference>
<feature type="domain" description="Copper resistance protein D" evidence="7">
    <location>
        <begin position="196"/>
        <end position="297"/>
    </location>
</feature>
<dbReference type="PANTHER" id="PTHR34820">
    <property type="entry name" value="INNER MEMBRANE PROTEIN YEBZ"/>
    <property type="match status" value="1"/>
</dbReference>
<proteinExistence type="inferred from homology"/>
<dbReference type="InterPro" id="IPR047689">
    <property type="entry name" value="CopD"/>
</dbReference>
<feature type="transmembrane region" description="Helical" evidence="6">
    <location>
        <begin position="54"/>
        <end position="76"/>
    </location>
</feature>
<dbReference type="Pfam" id="PF05425">
    <property type="entry name" value="CopD"/>
    <property type="match status" value="1"/>
</dbReference>
<name>A0A1A8TNB6_9GAMM</name>
<keyword evidence="6" id="KW-0186">Copper</keyword>
<keyword evidence="4 6" id="KW-1133">Transmembrane helix</keyword>
<protein>
    <recommendedName>
        <fullName evidence="6">Copper resistance protein D</fullName>
    </recommendedName>
</protein>
<evidence type="ECO:0000256" key="3">
    <source>
        <dbReference type="ARBA" id="ARBA00022692"/>
    </source>
</evidence>
<keyword evidence="6" id="KW-0997">Cell inner membrane</keyword>
<feature type="transmembrane region" description="Helical" evidence="6">
    <location>
        <begin position="14"/>
        <end position="34"/>
    </location>
</feature>
<evidence type="ECO:0000256" key="2">
    <source>
        <dbReference type="ARBA" id="ARBA00022475"/>
    </source>
</evidence>
<dbReference type="PANTHER" id="PTHR34820:SF4">
    <property type="entry name" value="INNER MEMBRANE PROTEIN YEBZ"/>
    <property type="match status" value="1"/>
</dbReference>
<keyword evidence="9" id="KW-1185">Reference proteome</keyword>
<dbReference type="GO" id="GO:0046688">
    <property type="term" value="P:response to copper ion"/>
    <property type="evidence" value="ECO:0007669"/>
    <property type="project" value="UniProtKB-UniRule"/>
</dbReference>
<feature type="transmembrane region" description="Helical" evidence="6">
    <location>
        <begin position="162"/>
        <end position="182"/>
    </location>
</feature>
<dbReference type="STRING" id="1792290.MSP8886_02974"/>
<dbReference type="InterPro" id="IPR032694">
    <property type="entry name" value="CopC/D"/>
</dbReference>
<evidence type="ECO:0000256" key="1">
    <source>
        <dbReference type="ARBA" id="ARBA00004651"/>
    </source>
</evidence>
<gene>
    <name evidence="8" type="primary">copD</name>
    <name evidence="8" type="ORF">MSP8886_02974</name>
</gene>
<comment type="function">
    <text evidence="6">Involved in copper resistance.</text>
</comment>
<comment type="similarity">
    <text evidence="6">Belongs to the CopD family.</text>
</comment>
<evidence type="ECO:0000256" key="5">
    <source>
        <dbReference type="ARBA" id="ARBA00023136"/>
    </source>
</evidence>
<organism evidence="8 9">
    <name type="scientific">Marinomonas spartinae</name>
    <dbReference type="NCBI Taxonomy" id="1792290"/>
    <lineage>
        <taxon>Bacteria</taxon>
        <taxon>Pseudomonadati</taxon>
        <taxon>Pseudomonadota</taxon>
        <taxon>Gammaproteobacteria</taxon>
        <taxon>Oceanospirillales</taxon>
        <taxon>Oceanospirillaceae</taxon>
        <taxon>Marinomonas</taxon>
    </lineage>
</organism>
<evidence type="ECO:0000313" key="8">
    <source>
        <dbReference type="EMBL" id="SBS34141.1"/>
    </source>
</evidence>
<evidence type="ECO:0000259" key="7">
    <source>
        <dbReference type="Pfam" id="PF05425"/>
    </source>
</evidence>
<feature type="transmembrane region" description="Helical" evidence="6">
    <location>
        <begin position="280"/>
        <end position="301"/>
    </location>
</feature>
<keyword evidence="3 6" id="KW-0812">Transmembrane</keyword>
<evidence type="ECO:0000256" key="4">
    <source>
        <dbReference type="ARBA" id="ARBA00022989"/>
    </source>
</evidence>
<feature type="transmembrane region" description="Helical" evidence="6">
    <location>
        <begin position="235"/>
        <end position="254"/>
    </location>
</feature>
<keyword evidence="5 6" id="KW-0472">Membrane</keyword>